<protein>
    <submittedName>
        <fullName evidence="2">VIR protein</fullName>
    </submittedName>
</protein>
<dbReference type="VEuPathDB" id="PlasmoDB:PVP01_0007780"/>
<evidence type="ECO:0000313" key="2">
    <source>
        <dbReference type="EMBL" id="SCA59666.1"/>
    </source>
</evidence>
<dbReference type="Proteomes" id="UP000305196">
    <property type="component" value="Unassembled WGS sequence"/>
</dbReference>
<sequence length="326" mass="38443">MPCVKAKSKYSFCINSPHYKVLLEYVKNNKSKVEKIKNINCTLLQTSMTFSESSSAEDICKEFKLLYISFLNYSAIKNAPKNIFSFGDCDFLNYWLNDKLRKSVIDGDNIDVRGFYEEIKNKDPNLFSDNEDLEDYMKIIDPKILENMKLLYDLYYYQRKILNMLLDEDYTDPKNNQCSVYTKDCHGKYATAINRCYGIYDEFYKALKDFKSNYNIVIEQETKDKYNCKVSDHFRLPEYDPVLEREQKKIMQIQGLSSFLMLILTFPLIYKFTPFGPFLQGKIKKVKNMWKSPKKNKEKLLSSMDIGNNISDNIKYKLAYNSVTNE</sequence>
<accession>A0A1G4E9A0</accession>
<dbReference type="EMBL" id="FLYI01000012">
    <property type="protein sequence ID" value="SCA59666.1"/>
    <property type="molecule type" value="Genomic_DNA"/>
</dbReference>
<keyword evidence="1" id="KW-0472">Membrane</keyword>
<keyword evidence="1" id="KW-1133">Transmembrane helix</keyword>
<feature type="transmembrane region" description="Helical" evidence="1">
    <location>
        <begin position="253"/>
        <end position="270"/>
    </location>
</feature>
<name>A0A1G4E9A0_PLAVI</name>
<dbReference type="VEuPathDB" id="PlasmoDB:PVW1_050043200"/>
<dbReference type="VEuPathDB" id="PlasmoDB:PVPAM_050007100"/>
<dbReference type="AlphaFoldDB" id="A0A1G4E9A0"/>
<keyword evidence="1" id="KW-0812">Transmembrane</keyword>
<gene>
    <name evidence="2" type="ORF">PVC01_000017800</name>
</gene>
<proteinExistence type="predicted"/>
<organism evidence="2 3">
    <name type="scientific">Plasmodium vivax</name>
    <name type="common">malaria parasite P. vivax</name>
    <dbReference type="NCBI Taxonomy" id="5855"/>
    <lineage>
        <taxon>Eukaryota</taxon>
        <taxon>Sar</taxon>
        <taxon>Alveolata</taxon>
        <taxon>Apicomplexa</taxon>
        <taxon>Aconoidasida</taxon>
        <taxon>Haemosporida</taxon>
        <taxon>Plasmodiidae</taxon>
        <taxon>Plasmodium</taxon>
        <taxon>Plasmodium (Plasmodium)</taxon>
    </lineage>
</organism>
<evidence type="ECO:0000256" key="1">
    <source>
        <dbReference type="SAM" id="Phobius"/>
    </source>
</evidence>
<evidence type="ECO:0000313" key="3">
    <source>
        <dbReference type="Proteomes" id="UP000305196"/>
    </source>
</evidence>
<reference evidence="2 3" key="1">
    <citation type="submission" date="2016-07" db="EMBL/GenBank/DDBJ databases">
        <authorList>
            <consortium name="Pathogen Informatics"/>
        </authorList>
    </citation>
    <scope>NUCLEOTIDE SEQUENCE [LARGE SCALE GENOMIC DNA]</scope>
</reference>